<dbReference type="SUPFAM" id="SSF161093">
    <property type="entry name" value="MgtE membrane domain-like"/>
    <property type="match status" value="1"/>
</dbReference>
<dbReference type="CDD" id="cd04606">
    <property type="entry name" value="CBS_pair_Mg_transporter"/>
    <property type="match status" value="1"/>
</dbReference>
<dbReference type="Gene3D" id="1.10.357.20">
    <property type="entry name" value="SLC41 divalent cation transporters, integral membrane domain"/>
    <property type="match status" value="1"/>
</dbReference>
<dbReference type="PANTHER" id="PTHR43773">
    <property type="entry name" value="MAGNESIUM TRANSPORTER MGTE"/>
    <property type="match status" value="1"/>
</dbReference>
<keyword evidence="4 9" id="KW-0812">Transmembrane</keyword>
<dbReference type="Proteomes" id="UP000280346">
    <property type="component" value="Unassembled WGS sequence"/>
</dbReference>
<keyword evidence="3 9" id="KW-0813">Transport</keyword>
<dbReference type="Gene3D" id="1.25.60.10">
    <property type="entry name" value="MgtE N-terminal domain-like"/>
    <property type="match status" value="1"/>
</dbReference>
<comment type="similarity">
    <text evidence="2 9">Belongs to the SLC41A transporter family.</text>
</comment>
<comment type="subcellular location">
    <subcellularLocation>
        <location evidence="9">Cell membrane</location>
        <topology evidence="9">Multi-pass membrane protein</topology>
    </subcellularLocation>
    <subcellularLocation>
        <location evidence="1">Membrane</location>
        <topology evidence="1">Multi-pass membrane protein</topology>
    </subcellularLocation>
</comment>
<keyword evidence="9" id="KW-1003">Cell membrane</keyword>
<sequence>MRADPQKPNLPLPAPATRDEAEDERRYGVEPEFVDEIVTLLRARERDAVRALLDDLHAADIADLIEQVDSAERDELIEILRPGFDGEVLSYLNPDLRESVVERFEPRELAAAVAELDTDDAVDLIEDLDEETRAQILANLPDEDRALVQENLTYDENTAGRMMQRDLVAVPEFWTVGKTIDHIRAATDDLPEDFYDIFVVDPLHRVVGAVPLSRMLRQRRTVRIADLVTDEVDTIPATMDQEEVANLFRQYALVSAPVVDSAGRLIGVITVDDVVHIIDEEAEEDLRKFSGSGDTGVFSGIADIARARVGWLTVNLATAFLASAVISLFEGTIEQIVALAVLMPIVASMGGNAGTQTLTVVVRALATHELSSANALRVVGKELLVGLTNGAIFAVMVGVIALIWFGPMIGVVIACAMIINMVVAGLCGALIPLGLDRVGVDPAVASVVFLTTVTDVVGFFAFLGLASAILL</sequence>
<evidence type="ECO:0000256" key="7">
    <source>
        <dbReference type="ARBA" id="ARBA00023136"/>
    </source>
</evidence>
<protein>
    <recommendedName>
        <fullName evidence="9">Magnesium transporter MgtE</fullName>
    </recommendedName>
</protein>
<dbReference type="Pfam" id="PF03448">
    <property type="entry name" value="MgtE_N"/>
    <property type="match status" value="1"/>
</dbReference>
<keyword evidence="6 9" id="KW-1133">Transmembrane helix</keyword>
<dbReference type="EMBL" id="RZIJ01000028">
    <property type="protein sequence ID" value="RUQ65034.1"/>
    <property type="molecule type" value="Genomic_DNA"/>
</dbReference>
<dbReference type="InterPro" id="IPR000644">
    <property type="entry name" value="CBS_dom"/>
</dbReference>
<evidence type="ECO:0000256" key="10">
    <source>
        <dbReference type="SAM" id="MobiDB-lite"/>
    </source>
</evidence>
<feature type="transmembrane region" description="Helical" evidence="9">
    <location>
        <begin position="411"/>
        <end position="435"/>
    </location>
</feature>
<evidence type="ECO:0000259" key="11">
    <source>
        <dbReference type="PROSITE" id="PS51371"/>
    </source>
</evidence>
<name>A0A3S0UYE1_9PROT</name>
<evidence type="ECO:0000256" key="2">
    <source>
        <dbReference type="ARBA" id="ARBA00009749"/>
    </source>
</evidence>
<dbReference type="SMART" id="SM00116">
    <property type="entry name" value="CBS"/>
    <property type="match status" value="2"/>
</dbReference>
<dbReference type="Pfam" id="PF01769">
    <property type="entry name" value="MgtE"/>
    <property type="match status" value="1"/>
</dbReference>
<keyword evidence="9" id="KW-0479">Metal-binding</keyword>
<evidence type="ECO:0000313" key="12">
    <source>
        <dbReference type="EMBL" id="RUQ65034.1"/>
    </source>
</evidence>
<dbReference type="InterPro" id="IPR006667">
    <property type="entry name" value="SLC41_membr_dom"/>
</dbReference>
<dbReference type="SUPFAM" id="SSF54631">
    <property type="entry name" value="CBS-domain pair"/>
    <property type="match status" value="1"/>
</dbReference>
<evidence type="ECO:0000256" key="6">
    <source>
        <dbReference type="ARBA" id="ARBA00022989"/>
    </source>
</evidence>
<dbReference type="GO" id="GO:0005886">
    <property type="term" value="C:plasma membrane"/>
    <property type="evidence" value="ECO:0007669"/>
    <property type="project" value="UniProtKB-SubCell"/>
</dbReference>
<dbReference type="Pfam" id="PF00571">
    <property type="entry name" value="CBS"/>
    <property type="match status" value="1"/>
</dbReference>
<feature type="transmembrane region" description="Helical" evidence="9">
    <location>
        <begin position="447"/>
        <end position="470"/>
    </location>
</feature>
<evidence type="ECO:0000313" key="13">
    <source>
        <dbReference type="Proteomes" id="UP000280346"/>
    </source>
</evidence>
<dbReference type="SUPFAM" id="SSF158791">
    <property type="entry name" value="MgtE N-terminal domain-like"/>
    <property type="match status" value="1"/>
</dbReference>
<evidence type="ECO:0000256" key="4">
    <source>
        <dbReference type="ARBA" id="ARBA00022692"/>
    </source>
</evidence>
<dbReference type="PANTHER" id="PTHR43773:SF1">
    <property type="entry name" value="MAGNESIUM TRANSPORTER MGTE"/>
    <property type="match status" value="1"/>
</dbReference>
<comment type="subunit">
    <text evidence="9">Homodimer.</text>
</comment>
<evidence type="ECO:0000256" key="3">
    <source>
        <dbReference type="ARBA" id="ARBA00022448"/>
    </source>
</evidence>
<comment type="function">
    <text evidence="9">Acts as a magnesium transporter.</text>
</comment>
<evidence type="ECO:0000256" key="5">
    <source>
        <dbReference type="ARBA" id="ARBA00022842"/>
    </source>
</evidence>
<reference evidence="12 13" key="1">
    <citation type="submission" date="2018-12" db="EMBL/GenBank/DDBJ databases">
        <authorList>
            <person name="Yang Y."/>
        </authorList>
    </citation>
    <scope>NUCLEOTIDE SEQUENCE [LARGE SCALE GENOMIC DNA]</scope>
    <source>
        <strain evidence="12 13">GSF71</strain>
    </source>
</reference>
<dbReference type="SMART" id="SM00924">
    <property type="entry name" value="MgtE_N"/>
    <property type="match status" value="1"/>
</dbReference>
<dbReference type="InterPro" id="IPR006668">
    <property type="entry name" value="Mg_transptr_MgtE_intracell_dom"/>
</dbReference>
<feature type="transmembrane region" description="Helical" evidence="9">
    <location>
        <begin position="335"/>
        <end position="362"/>
    </location>
</feature>
<keyword evidence="7 9" id="KW-0472">Membrane</keyword>
<feature type="compositionally biased region" description="Basic and acidic residues" evidence="10">
    <location>
        <begin position="17"/>
        <end position="27"/>
    </location>
</feature>
<dbReference type="InterPro" id="IPR038076">
    <property type="entry name" value="MgtE_N_sf"/>
</dbReference>
<dbReference type="InterPro" id="IPR036739">
    <property type="entry name" value="SLC41_membr_dom_sf"/>
</dbReference>
<evidence type="ECO:0000256" key="9">
    <source>
        <dbReference type="RuleBase" id="RU362011"/>
    </source>
</evidence>
<dbReference type="Gene3D" id="3.10.580.10">
    <property type="entry name" value="CBS-domain"/>
    <property type="match status" value="1"/>
</dbReference>
<accession>A0A3S0UYE1</accession>
<dbReference type="GO" id="GO:0046872">
    <property type="term" value="F:metal ion binding"/>
    <property type="evidence" value="ECO:0007669"/>
    <property type="project" value="UniProtKB-KW"/>
</dbReference>
<evidence type="ECO:0000256" key="1">
    <source>
        <dbReference type="ARBA" id="ARBA00004141"/>
    </source>
</evidence>
<feature type="region of interest" description="Disordered" evidence="10">
    <location>
        <begin position="1"/>
        <end position="27"/>
    </location>
</feature>
<comment type="caution">
    <text evidence="12">The sequence shown here is derived from an EMBL/GenBank/DDBJ whole genome shotgun (WGS) entry which is preliminary data.</text>
</comment>
<dbReference type="RefSeq" id="WP_127003417.1">
    <property type="nucleotide sequence ID" value="NZ_JBNPXW010000004.1"/>
</dbReference>
<dbReference type="AlphaFoldDB" id="A0A3S0UYE1"/>
<keyword evidence="13" id="KW-1185">Reference proteome</keyword>
<dbReference type="PROSITE" id="PS51371">
    <property type="entry name" value="CBS"/>
    <property type="match status" value="1"/>
</dbReference>
<dbReference type="NCBIfam" id="TIGR00400">
    <property type="entry name" value="mgtE"/>
    <property type="match status" value="1"/>
</dbReference>
<feature type="transmembrane region" description="Helical" evidence="9">
    <location>
        <begin position="309"/>
        <end position="329"/>
    </location>
</feature>
<dbReference type="GO" id="GO:0015095">
    <property type="term" value="F:magnesium ion transmembrane transporter activity"/>
    <property type="evidence" value="ECO:0007669"/>
    <property type="project" value="UniProtKB-UniRule"/>
</dbReference>
<proteinExistence type="inferred from homology"/>
<feature type="domain" description="CBS" evidence="11">
    <location>
        <begin position="228"/>
        <end position="284"/>
    </location>
</feature>
<dbReference type="InterPro" id="IPR046342">
    <property type="entry name" value="CBS_dom_sf"/>
</dbReference>
<gene>
    <name evidence="12" type="primary">mgtE</name>
    <name evidence="12" type="ORF">EJ913_25960</name>
</gene>
<dbReference type="OrthoDB" id="9790355at2"/>
<organism evidence="12 13">
    <name type="scientific">Azospirillum doebereinerae</name>
    <dbReference type="NCBI Taxonomy" id="92933"/>
    <lineage>
        <taxon>Bacteria</taxon>
        <taxon>Pseudomonadati</taxon>
        <taxon>Pseudomonadota</taxon>
        <taxon>Alphaproteobacteria</taxon>
        <taxon>Rhodospirillales</taxon>
        <taxon>Azospirillaceae</taxon>
        <taxon>Azospirillum</taxon>
    </lineage>
</organism>
<feature type="transmembrane region" description="Helical" evidence="9">
    <location>
        <begin position="383"/>
        <end position="405"/>
    </location>
</feature>
<keyword evidence="8" id="KW-0129">CBS domain</keyword>
<dbReference type="InterPro" id="IPR006669">
    <property type="entry name" value="MgtE_transporter"/>
</dbReference>
<evidence type="ECO:0000256" key="8">
    <source>
        <dbReference type="PROSITE-ProRule" id="PRU00703"/>
    </source>
</evidence>
<keyword evidence="5 9" id="KW-0460">Magnesium</keyword>